<dbReference type="InterPro" id="IPR011009">
    <property type="entry name" value="Kinase-like_dom_sf"/>
</dbReference>
<keyword evidence="12" id="KW-1185">Reference proteome</keyword>
<dbReference type="Pfam" id="PF00069">
    <property type="entry name" value="Pkinase"/>
    <property type="match status" value="1"/>
</dbReference>
<feature type="compositionally biased region" description="Basic and acidic residues" evidence="8">
    <location>
        <begin position="312"/>
        <end position="328"/>
    </location>
</feature>
<keyword evidence="10" id="KW-0723">Serine/threonine-protein kinase</keyword>
<feature type="binding site" evidence="7">
    <location>
        <position position="49"/>
    </location>
    <ligand>
        <name>ATP</name>
        <dbReference type="ChEBI" id="CHEBI:30616"/>
    </ligand>
</feature>
<accession>A0A011UYB5</accession>
<gene>
    <name evidence="11" type="ORF">RASY3_08070</name>
    <name evidence="10" type="ORF">RASY3_18455</name>
</gene>
<protein>
    <recommendedName>
        <fullName evidence="2">non-specific serine/threonine protein kinase</fullName>
        <ecNumber evidence="2">2.7.11.1</ecNumber>
    </recommendedName>
</protein>
<dbReference type="PROSITE" id="PS50011">
    <property type="entry name" value="PROTEIN_KINASE_DOM"/>
    <property type="match status" value="1"/>
</dbReference>
<dbReference type="PROSITE" id="PS00108">
    <property type="entry name" value="PROTEIN_KINASE_ST"/>
    <property type="match status" value="1"/>
</dbReference>
<dbReference type="Gene3D" id="2.30.30.40">
    <property type="entry name" value="SH3 Domains"/>
    <property type="match status" value="1"/>
</dbReference>
<dbReference type="InterPro" id="IPR008271">
    <property type="entry name" value="Ser/Thr_kinase_AS"/>
</dbReference>
<dbReference type="Proteomes" id="UP000021369">
    <property type="component" value="Unassembled WGS sequence"/>
</dbReference>
<dbReference type="GO" id="GO:0005524">
    <property type="term" value="F:ATP binding"/>
    <property type="evidence" value="ECO:0007669"/>
    <property type="project" value="UniProtKB-UniRule"/>
</dbReference>
<dbReference type="SUPFAM" id="SSF56112">
    <property type="entry name" value="Protein kinase-like (PK-like)"/>
    <property type="match status" value="1"/>
</dbReference>
<sequence>MKDIGERLSSYEPLWENWYKDSYLGSGGSGKVYKFRQELYGQVRYCAVKVLPIILDRSVSTTRESREQEMAERKQQVAEEIKNMYRLGDKPHLVHCINHTYRDIIGDDGDVIGFDVLIQMEYYTTLTEYINSRGAMSSRQVAKLASQIGEALRSMQEINMLHRDIKPDNIYVDDKGEFYLGDFGIAKQTRAGSFATFVGTQPFMAPEVWNARTPNEQHYGASADIYSLGITLYYLLNEDRLPLVNEGDNRNAVDAAIFSRLSGKNFGKPKNGSEKLKQLVMDCCAFDPADRIPDAEKFLAALEGCYYTTEDTDNKVDTKSPETTPAKEEETDTRDELELTDSIFVRPGDTEEEEEELIVRPAPARPERRKKQPPAKLPPKEKEPAHLSKATKRAALIIGLTICFLLGVGGLFFTKTICLHHWQAATCTKPETCTRCGKNRGELADHEFEDATCTHPKRCKVCGLEEGSKLEHTWMQPDCTHPKTCTVCGKTEGEALGHTWKDADCEMPQYCEVCGLIGQDALGHKWKEATCTEPKTCERCKKTEGKAIGHKWKAATCTEPETCEHCGETRGKAKGHTWKEATLTKPKTCTVCGATEGTALNYTSKGTMYVDTDGDSLALREEKSSSSKKLAAIPDCTTLQIWYTGSSAWYYTVYNNTYGYVNSYYLSSTDPMLGDGVVSGWYDVGYMDELEVEVESAEIDGNKLTVELTVTNTGSDFLWPDLNIYYNGSENARGNLIDTTDIILVPYGERSVKVSCRTTGSFGRGSLKNIVVVDGNGNKVLLEP</sequence>
<name>A0A011UYB5_RUMAL</name>
<evidence type="ECO:0000256" key="8">
    <source>
        <dbReference type="SAM" id="MobiDB-lite"/>
    </source>
</evidence>
<keyword evidence="4 7" id="KW-0547">Nucleotide-binding</keyword>
<keyword evidence="3" id="KW-0808">Transferase</keyword>
<evidence type="ECO:0000256" key="5">
    <source>
        <dbReference type="ARBA" id="ARBA00022777"/>
    </source>
</evidence>
<dbReference type="EC" id="2.7.11.1" evidence="2"/>
<evidence type="ECO:0000313" key="10">
    <source>
        <dbReference type="EMBL" id="EXM38207.1"/>
    </source>
</evidence>
<dbReference type="PANTHER" id="PTHR43671:SF13">
    <property type="entry name" value="SERINE_THREONINE-PROTEIN KINASE NEK2"/>
    <property type="match status" value="1"/>
</dbReference>
<evidence type="ECO:0000256" key="7">
    <source>
        <dbReference type="PROSITE-ProRule" id="PRU10141"/>
    </source>
</evidence>
<dbReference type="RefSeq" id="WP_037286756.1">
    <property type="nucleotide sequence ID" value="NZ_JEOB01000002.1"/>
</dbReference>
<evidence type="ECO:0000256" key="6">
    <source>
        <dbReference type="ARBA" id="ARBA00022840"/>
    </source>
</evidence>
<dbReference type="InterPro" id="IPR017441">
    <property type="entry name" value="Protein_kinase_ATP_BS"/>
</dbReference>
<dbReference type="SMART" id="SM00220">
    <property type="entry name" value="S_TKc"/>
    <property type="match status" value="1"/>
</dbReference>
<evidence type="ECO:0000259" key="9">
    <source>
        <dbReference type="PROSITE" id="PS50011"/>
    </source>
</evidence>
<keyword evidence="5 10" id="KW-0418">Kinase</keyword>
<keyword evidence="6 7" id="KW-0067">ATP-binding</keyword>
<feature type="domain" description="Protein kinase" evidence="9">
    <location>
        <begin position="18"/>
        <end position="307"/>
    </location>
</feature>
<dbReference type="Gene3D" id="1.10.510.10">
    <property type="entry name" value="Transferase(Phosphotransferase) domain 1"/>
    <property type="match status" value="1"/>
</dbReference>
<comment type="similarity">
    <text evidence="1">Belongs to the protein kinase superfamily. NEK Ser/Thr protein kinase family. NIMA subfamily.</text>
</comment>
<reference evidence="10 12" key="1">
    <citation type="submission" date="2013-06" db="EMBL/GenBank/DDBJ databases">
        <title>Rumen cellulosomics: divergent fiber-degrading strategies revealed by comparative genome-wide analysis of six Ruminococcal strains.</title>
        <authorList>
            <person name="Dassa B."/>
            <person name="Borovok I."/>
            <person name="Lamed R."/>
            <person name="Flint H."/>
            <person name="Yeoman C.J."/>
            <person name="White B."/>
            <person name="Bayer E.A."/>
        </authorList>
    </citation>
    <scope>NUCLEOTIDE SEQUENCE [LARGE SCALE GENOMIC DNA]</scope>
    <source>
        <strain evidence="10 12">SY3</strain>
    </source>
</reference>
<dbReference type="PROSITE" id="PS00107">
    <property type="entry name" value="PROTEIN_KINASE_ATP"/>
    <property type="match status" value="1"/>
</dbReference>
<dbReference type="EMBL" id="JEOB01000004">
    <property type="protein sequence ID" value="EXM38207.1"/>
    <property type="molecule type" value="Genomic_DNA"/>
</dbReference>
<dbReference type="AlphaFoldDB" id="A0A011UYB5"/>
<dbReference type="GO" id="GO:0004674">
    <property type="term" value="F:protein serine/threonine kinase activity"/>
    <property type="evidence" value="ECO:0007669"/>
    <property type="project" value="UniProtKB-KW"/>
</dbReference>
<evidence type="ECO:0000256" key="3">
    <source>
        <dbReference type="ARBA" id="ARBA00022679"/>
    </source>
</evidence>
<dbReference type="OrthoDB" id="1766482at2"/>
<dbReference type="InterPro" id="IPR000719">
    <property type="entry name" value="Prot_kinase_dom"/>
</dbReference>
<dbReference type="CDD" id="cd14014">
    <property type="entry name" value="STKc_PknB_like"/>
    <property type="match status" value="1"/>
</dbReference>
<evidence type="ECO:0000256" key="4">
    <source>
        <dbReference type="ARBA" id="ARBA00022741"/>
    </source>
</evidence>
<evidence type="ECO:0000256" key="1">
    <source>
        <dbReference type="ARBA" id="ARBA00010886"/>
    </source>
</evidence>
<proteinExistence type="inferred from homology"/>
<dbReference type="InterPro" id="IPR050660">
    <property type="entry name" value="NEK_Ser/Thr_kinase"/>
</dbReference>
<dbReference type="EMBL" id="JEOB01000002">
    <property type="protein sequence ID" value="EXM39741.1"/>
    <property type="molecule type" value="Genomic_DNA"/>
</dbReference>
<feature type="region of interest" description="Disordered" evidence="8">
    <location>
        <begin position="311"/>
        <end position="387"/>
    </location>
</feature>
<evidence type="ECO:0000313" key="12">
    <source>
        <dbReference type="Proteomes" id="UP000021369"/>
    </source>
</evidence>
<feature type="compositionally biased region" description="Acidic residues" evidence="8">
    <location>
        <begin position="329"/>
        <end position="339"/>
    </location>
</feature>
<organism evidence="10 12">
    <name type="scientific">Ruminococcus albus SY3</name>
    <dbReference type="NCBI Taxonomy" id="1341156"/>
    <lineage>
        <taxon>Bacteria</taxon>
        <taxon>Bacillati</taxon>
        <taxon>Bacillota</taxon>
        <taxon>Clostridia</taxon>
        <taxon>Eubacteriales</taxon>
        <taxon>Oscillospiraceae</taxon>
        <taxon>Ruminococcus</taxon>
    </lineage>
</organism>
<comment type="caution">
    <text evidence="10">The sequence shown here is derived from an EMBL/GenBank/DDBJ whole genome shotgun (WGS) entry which is preliminary data.</text>
</comment>
<dbReference type="PANTHER" id="PTHR43671">
    <property type="entry name" value="SERINE/THREONINE-PROTEIN KINASE NEK"/>
    <property type="match status" value="1"/>
</dbReference>
<evidence type="ECO:0000313" key="11">
    <source>
        <dbReference type="EMBL" id="EXM39741.1"/>
    </source>
</evidence>
<dbReference type="PATRIC" id="fig|1341156.4.peg.3281"/>
<evidence type="ECO:0000256" key="2">
    <source>
        <dbReference type="ARBA" id="ARBA00012513"/>
    </source>
</evidence>